<comment type="caution">
    <text evidence="2">The sequence shown here is derived from an EMBL/GenBank/DDBJ whole genome shotgun (WGS) entry which is preliminary data.</text>
</comment>
<gene>
    <name evidence="2" type="ORF">HPB52_023333</name>
</gene>
<sequence length="214" mass="23651">MTALKGSPGPRSSNAAWKIDPNLLQDEDSMDHVRDPLQESLENDPLVTPLAWDTLKVTWKPIIQDARRVLRPVVWPSPSDTARRHNMATRMFFASVSPAAERTLSRAVLAHVASYVQSSGPRRRTPPVDTTVALVYLEVASGPCGSSPPHKASYRVFGRPRGAHTTEEQTSREQPRGAESWTHYEGRVAEGQTHYRSSGLGPPAGRGDPRERGW</sequence>
<evidence type="ECO:0000313" key="2">
    <source>
        <dbReference type="EMBL" id="KAH7973268.1"/>
    </source>
</evidence>
<dbReference type="EMBL" id="JABSTV010001247">
    <property type="protein sequence ID" value="KAH7973268.1"/>
    <property type="molecule type" value="Genomic_DNA"/>
</dbReference>
<organism evidence="2 3">
    <name type="scientific">Rhipicephalus sanguineus</name>
    <name type="common">Brown dog tick</name>
    <name type="synonym">Ixodes sanguineus</name>
    <dbReference type="NCBI Taxonomy" id="34632"/>
    <lineage>
        <taxon>Eukaryota</taxon>
        <taxon>Metazoa</taxon>
        <taxon>Ecdysozoa</taxon>
        <taxon>Arthropoda</taxon>
        <taxon>Chelicerata</taxon>
        <taxon>Arachnida</taxon>
        <taxon>Acari</taxon>
        <taxon>Parasitiformes</taxon>
        <taxon>Ixodida</taxon>
        <taxon>Ixodoidea</taxon>
        <taxon>Ixodidae</taxon>
        <taxon>Rhipicephalinae</taxon>
        <taxon>Rhipicephalus</taxon>
        <taxon>Rhipicephalus</taxon>
    </lineage>
</organism>
<reference evidence="2" key="1">
    <citation type="journal article" date="2020" name="Cell">
        <title>Large-Scale Comparative Analyses of Tick Genomes Elucidate Their Genetic Diversity and Vector Capacities.</title>
        <authorList>
            <consortium name="Tick Genome and Microbiome Consortium (TIGMIC)"/>
            <person name="Jia N."/>
            <person name="Wang J."/>
            <person name="Shi W."/>
            <person name="Du L."/>
            <person name="Sun Y."/>
            <person name="Zhan W."/>
            <person name="Jiang J.F."/>
            <person name="Wang Q."/>
            <person name="Zhang B."/>
            <person name="Ji P."/>
            <person name="Bell-Sakyi L."/>
            <person name="Cui X.M."/>
            <person name="Yuan T.T."/>
            <person name="Jiang B.G."/>
            <person name="Yang W.F."/>
            <person name="Lam T.T."/>
            <person name="Chang Q.C."/>
            <person name="Ding S.J."/>
            <person name="Wang X.J."/>
            <person name="Zhu J.G."/>
            <person name="Ruan X.D."/>
            <person name="Zhao L."/>
            <person name="Wei J.T."/>
            <person name="Ye R.Z."/>
            <person name="Que T.C."/>
            <person name="Du C.H."/>
            <person name="Zhou Y.H."/>
            <person name="Cheng J.X."/>
            <person name="Dai P.F."/>
            <person name="Guo W.B."/>
            <person name="Han X.H."/>
            <person name="Huang E.J."/>
            <person name="Li L.F."/>
            <person name="Wei W."/>
            <person name="Gao Y.C."/>
            <person name="Liu J.Z."/>
            <person name="Shao H.Z."/>
            <person name="Wang X."/>
            <person name="Wang C.C."/>
            <person name="Yang T.C."/>
            <person name="Huo Q.B."/>
            <person name="Li W."/>
            <person name="Chen H.Y."/>
            <person name="Chen S.E."/>
            <person name="Zhou L.G."/>
            <person name="Ni X.B."/>
            <person name="Tian J.H."/>
            <person name="Sheng Y."/>
            <person name="Liu T."/>
            <person name="Pan Y.S."/>
            <person name="Xia L.Y."/>
            <person name="Li J."/>
            <person name="Zhao F."/>
            <person name="Cao W.C."/>
        </authorList>
    </citation>
    <scope>NUCLEOTIDE SEQUENCE</scope>
    <source>
        <strain evidence="2">Rsan-2018</strain>
    </source>
</reference>
<dbReference type="Proteomes" id="UP000821837">
    <property type="component" value="Chromosome 11"/>
</dbReference>
<protein>
    <submittedName>
        <fullName evidence="2">Uncharacterized protein</fullName>
    </submittedName>
</protein>
<feature type="region of interest" description="Disordered" evidence="1">
    <location>
        <begin position="1"/>
        <end position="21"/>
    </location>
</feature>
<evidence type="ECO:0000256" key="1">
    <source>
        <dbReference type="SAM" id="MobiDB-lite"/>
    </source>
</evidence>
<proteinExistence type="predicted"/>
<reference evidence="2" key="2">
    <citation type="submission" date="2021-09" db="EMBL/GenBank/DDBJ databases">
        <authorList>
            <person name="Jia N."/>
            <person name="Wang J."/>
            <person name="Shi W."/>
            <person name="Du L."/>
            <person name="Sun Y."/>
            <person name="Zhan W."/>
            <person name="Jiang J."/>
            <person name="Wang Q."/>
            <person name="Zhang B."/>
            <person name="Ji P."/>
            <person name="Sakyi L.B."/>
            <person name="Cui X."/>
            <person name="Yuan T."/>
            <person name="Jiang B."/>
            <person name="Yang W."/>
            <person name="Lam T.T.-Y."/>
            <person name="Chang Q."/>
            <person name="Ding S."/>
            <person name="Wang X."/>
            <person name="Zhu J."/>
            <person name="Ruan X."/>
            <person name="Zhao L."/>
            <person name="Wei J."/>
            <person name="Que T."/>
            <person name="Du C."/>
            <person name="Cheng J."/>
            <person name="Dai P."/>
            <person name="Han X."/>
            <person name="Huang E."/>
            <person name="Gao Y."/>
            <person name="Liu J."/>
            <person name="Shao H."/>
            <person name="Ye R."/>
            <person name="Li L."/>
            <person name="Wei W."/>
            <person name="Wang X."/>
            <person name="Wang C."/>
            <person name="Huo Q."/>
            <person name="Li W."/>
            <person name="Guo W."/>
            <person name="Chen H."/>
            <person name="Chen S."/>
            <person name="Zhou L."/>
            <person name="Zhou L."/>
            <person name="Ni X."/>
            <person name="Tian J."/>
            <person name="Zhou Y."/>
            <person name="Sheng Y."/>
            <person name="Liu T."/>
            <person name="Pan Y."/>
            <person name="Xia L."/>
            <person name="Li J."/>
            <person name="Zhao F."/>
            <person name="Cao W."/>
        </authorList>
    </citation>
    <scope>NUCLEOTIDE SEQUENCE</scope>
    <source>
        <strain evidence="2">Rsan-2018</strain>
        <tissue evidence="2">Larvae</tissue>
    </source>
</reference>
<keyword evidence="3" id="KW-1185">Reference proteome</keyword>
<dbReference type="AlphaFoldDB" id="A0A9D4QCP2"/>
<feature type="compositionally biased region" description="Basic and acidic residues" evidence="1">
    <location>
        <begin position="164"/>
        <end position="188"/>
    </location>
</feature>
<name>A0A9D4QCP2_RHISA</name>
<evidence type="ECO:0000313" key="3">
    <source>
        <dbReference type="Proteomes" id="UP000821837"/>
    </source>
</evidence>
<feature type="region of interest" description="Disordered" evidence="1">
    <location>
        <begin position="162"/>
        <end position="214"/>
    </location>
</feature>
<accession>A0A9D4QCP2</accession>